<dbReference type="InterPro" id="IPR044190">
    <property type="entry name" value="THA8-like"/>
</dbReference>
<sequence>MASSLGLQNSTFHKTHAPPPTSTTTRHRTNYVPVRCGGPRSQRGPLLKGRILSIEAIQAIQTLKRIDRTNPPNHQTLISNTLTRLIKNDLLATLRELLRQQQCTIALRVFSAVRSEYGADLALYAEMVNALASKSMGEDVDRLIGELDGVEFTDLADQKGMVSLIKAVVGAGRRESTVRIYEMMMKGVWCENVEPDEYLVKVLVNGLKAFGEMDLAKQVEVEANRAFTRFSRLKLESLKL</sequence>
<evidence type="ECO:0000313" key="2">
    <source>
        <dbReference type="EMBL" id="MED6118867.1"/>
    </source>
</evidence>
<evidence type="ECO:0000313" key="3">
    <source>
        <dbReference type="Proteomes" id="UP001341840"/>
    </source>
</evidence>
<dbReference type="PANTHER" id="PTHR47594">
    <property type="entry name" value="PPR CONTAINING PLANT-LIKE PROTEIN"/>
    <property type="match status" value="1"/>
</dbReference>
<dbReference type="EMBL" id="JASCZI010030222">
    <property type="protein sequence ID" value="MED6118867.1"/>
    <property type="molecule type" value="Genomic_DNA"/>
</dbReference>
<dbReference type="InterPro" id="IPR011990">
    <property type="entry name" value="TPR-like_helical_dom_sf"/>
</dbReference>
<accession>A0ABU6R4S5</accession>
<protein>
    <submittedName>
        <fullName evidence="2">Uncharacterized protein</fullName>
    </submittedName>
</protein>
<dbReference type="PANTHER" id="PTHR47594:SF3">
    <property type="entry name" value="PROTEIN THYLAKOID ASSEMBLY 8, CHLOROPLASTIC"/>
    <property type="match status" value="1"/>
</dbReference>
<feature type="region of interest" description="Disordered" evidence="1">
    <location>
        <begin position="1"/>
        <end position="31"/>
    </location>
</feature>
<reference evidence="2 3" key="1">
    <citation type="journal article" date="2023" name="Plants (Basel)">
        <title>Bridging the Gap: Combining Genomics and Transcriptomics Approaches to Understand Stylosanthes scabra, an Orphan Legume from the Brazilian Caatinga.</title>
        <authorList>
            <person name="Ferreira-Neto J.R.C."/>
            <person name="da Silva M.D."/>
            <person name="Binneck E."/>
            <person name="de Melo N.F."/>
            <person name="da Silva R.H."/>
            <person name="de Melo A.L.T.M."/>
            <person name="Pandolfi V."/>
            <person name="Bustamante F.O."/>
            <person name="Brasileiro-Vidal A.C."/>
            <person name="Benko-Iseppon A.M."/>
        </authorList>
    </citation>
    <scope>NUCLEOTIDE SEQUENCE [LARGE SCALE GENOMIC DNA]</scope>
    <source>
        <tissue evidence="2">Leaves</tissue>
    </source>
</reference>
<feature type="compositionally biased region" description="Polar residues" evidence="1">
    <location>
        <begin position="1"/>
        <end position="12"/>
    </location>
</feature>
<comment type="caution">
    <text evidence="2">The sequence shown here is derived from an EMBL/GenBank/DDBJ whole genome shotgun (WGS) entry which is preliminary data.</text>
</comment>
<dbReference type="Gene3D" id="1.25.40.10">
    <property type="entry name" value="Tetratricopeptide repeat domain"/>
    <property type="match status" value="1"/>
</dbReference>
<proteinExistence type="predicted"/>
<gene>
    <name evidence="2" type="ORF">PIB30_006655</name>
</gene>
<organism evidence="2 3">
    <name type="scientific">Stylosanthes scabra</name>
    <dbReference type="NCBI Taxonomy" id="79078"/>
    <lineage>
        <taxon>Eukaryota</taxon>
        <taxon>Viridiplantae</taxon>
        <taxon>Streptophyta</taxon>
        <taxon>Embryophyta</taxon>
        <taxon>Tracheophyta</taxon>
        <taxon>Spermatophyta</taxon>
        <taxon>Magnoliopsida</taxon>
        <taxon>eudicotyledons</taxon>
        <taxon>Gunneridae</taxon>
        <taxon>Pentapetalae</taxon>
        <taxon>rosids</taxon>
        <taxon>fabids</taxon>
        <taxon>Fabales</taxon>
        <taxon>Fabaceae</taxon>
        <taxon>Papilionoideae</taxon>
        <taxon>50 kb inversion clade</taxon>
        <taxon>dalbergioids sensu lato</taxon>
        <taxon>Dalbergieae</taxon>
        <taxon>Pterocarpus clade</taxon>
        <taxon>Stylosanthes</taxon>
    </lineage>
</organism>
<name>A0ABU6R4S5_9FABA</name>
<dbReference type="Proteomes" id="UP001341840">
    <property type="component" value="Unassembled WGS sequence"/>
</dbReference>
<keyword evidence="3" id="KW-1185">Reference proteome</keyword>
<evidence type="ECO:0000256" key="1">
    <source>
        <dbReference type="SAM" id="MobiDB-lite"/>
    </source>
</evidence>